<evidence type="ECO:0000256" key="1">
    <source>
        <dbReference type="SAM" id="MobiDB-lite"/>
    </source>
</evidence>
<organism evidence="2 3">
    <name type="scientific">Streptomyces kronopolitis</name>
    <dbReference type="NCBI Taxonomy" id="1612435"/>
    <lineage>
        <taxon>Bacteria</taxon>
        <taxon>Bacillati</taxon>
        <taxon>Actinomycetota</taxon>
        <taxon>Actinomycetes</taxon>
        <taxon>Kitasatosporales</taxon>
        <taxon>Streptomycetaceae</taxon>
        <taxon>Streptomyces</taxon>
    </lineage>
</organism>
<evidence type="ECO:0000313" key="2">
    <source>
        <dbReference type="EMBL" id="GGN42482.1"/>
    </source>
</evidence>
<accession>A0ABQ2JB33</accession>
<dbReference type="Proteomes" id="UP000600080">
    <property type="component" value="Unassembled WGS sequence"/>
</dbReference>
<comment type="caution">
    <text evidence="2">The sequence shown here is derived from an EMBL/GenBank/DDBJ whole genome shotgun (WGS) entry which is preliminary data.</text>
</comment>
<evidence type="ECO:0000313" key="3">
    <source>
        <dbReference type="Proteomes" id="UP000600080"/>
    </source>
</evidence>
<proteinExistence type="predicted"/>
<dbReference type="EMBL" id="BMND01000007">
    <property type="protein sequence ID" value="GGN42482.1"/>
    <property type="molecule type" value="Genomic_DNA"/>
</dbReference>
<protein>
    <submittedName>
        <fullName evidence="2">Uncharacterized protein</fullName>
    </submittedName>
</protein>
<feature type="region of interest" description="Disordered" evidence="1">
    <location>
        <begin position="1"/>
        <end position="57"/>
    </location>
</feature>
<reference evidence="3" key="1">
    <citation type="journal article" date="2019" name="Int. J. Syst. Evol. Microbiol.">
        <title>The Global Catalogue of Microorganisms (GCM) 10K type strain sequencing project: providing services to taxonomists for standard genome sequencing and annotation.</title>
        <authorList>
            <consortium name="The Broad Institute Genomics Platform"/>
            <consortium name="The Broad Institute Genome Sequencing Center for Infectious Disease"/>
            <person name="Wu L."/>
            <person name="Ma J."/>
        </authorList>
    </citation>
    <scope>NUCLEOTIDE SEQUENCE [LARGE SCALE GENOMIC DNA]</scope>
    <source>
        <strain evidence="3">CGMCC 4.7323</strain>
    </source>
</reference>
<keyword evidence="3" id="KW-1185">Reference proteome</keyword>
<name>A0ABQ2JB33_9ACTN</name>
<gene>
    <name evidence="2" type="ORF">GCM10012285_22910</name>
</gene>
<sequence length="94" mass="10222">MGADLSQQVHGAHGAQALSLQADHRAQVPTKSDNMADRTRHSRELEPTPKAPGHSKHGLARVVIFVTGKEIKFPISLRYDDSALVGWIVRSGSK</sequence>
<feature type="compositionally biased region" description="Basic and acidic residues" evidence="1">
    <location>
        <begin position="34"/>
        <end position="47"/>
    </location>
</feature>